<dbReference type="EMBL" id="JBANAX010000067">
    <property type="protein sequence ID" value="KAL1223736.1"/>
    <property type="molecule type" value="Genomic_DNA"/>
</dbReference>
<feature type="compositionally biased region" description="Polar residues" evidence="1">
    <location>
        <begin position="194"/>
        <end position="205"/>
    </location>
</feature>
<proteinExistence type="predicted"/>
<organism evidence="2 3">
    <name type="scientific">Cardamine amara subsp. amara</name>
    <dbReference type="NCBI Taxonomy" id="228776"/>
    <lineage>
        <taxon>Eukaryota</taxon>
        <taxon>Viridiplantae</taxon>
        <taxon>Streptophyta</taxon>
        <taxon>Embryophyta</taxon>
        <taxon>Tracheophyta</taxon>
        <taxon>Spermatophyta</taxon>
        <taxon>Magnoliopsida</taxon>
        <taxon>eudicotyledons</taxon>
        <taxon>Gunneridae</taxon>
        <taxon>Pentapetalae</taxon>
        <taxon>rosids</taxon>
        <taxon>malvids</taxon>
        <taxon>Brassicales</taxon>
        <taxon>Brassicaceae</taxon>
        <taxon>Cardamineae</taxon>
        <taxon>Cardamine</taxon>
    </lineage>
</organism>
<comment type="caution">
    <text evidence="2">The sequence shown here is derived from an EMBL/GenBank/DDBJ whole genome shotgun (WGS) entry which is preliminary data.</text>
</comment>
<gene>
    <name evidence="2" type="ORF">V5N11_029783</name>
</gene>
<dbReference type="AlphaFoldDB" id="A0ABD1C2N5"/>
<dbReference type="PANTHER" id="PTHR45023">
    <property type="match status" value="1"/>
</dbReference>
<evidence type="ECO:0000313" key="3">
    <source>
        <dbReference type="Proteomes" id="UP001558713"/>
    </source>
</evidence>
<dbReference type="Proteomes" id="UP001558713">
    <property type="component" value="Unassembled WGS sequence"/>
</dbReference>
<evidence type="ECO:0000256" key="1">
    <source>
        <dbReference type="SAM" id="MobiDB-lite"/>
    </source>
</evidence>
<protein>
    <submittedName>
        <fullName evidence="2">Glutathione S-transferase T3</fullName>
    </submittedName>
</protein>
<accession>A0ABD1C2N5</accession>
<keyword evidence="3" id="KW-1185">Reference proteome</keyword>
<dbReference type="PANTHER" id="PTHR45023:SF4">
    <property type="entry name" value="GLYCINE-RICH PROTEIN-RELATED"/>
    <property type="match status" value="1"/>
</dbReference>
<reference evidence="2 3" key="1">
    <citation type="submission" date="2024-04" db="EMBL/GenBank/DDBJ databases">
        <title>Genome assembly C_amara_ONT_v2.</title>
        <authorList>
            <person name="Yant L."/>
            <person name="Moore C."/>
            <person name="Slenker M."/>
        </authorList>
    </citation>
    <scope>NUCLEOTIDE SEQUENCE [LARGE SCALE GENOMIC DNA]</scope>
    <source>
        <tissue evidence="2">Leaf</tissue>
    </source>
</reference>
<evidence type="ECO:0000313" key="2">
    <source>
        <dbReference type="EMBL" id="KAL1223736.1"/>
    </source>
</evidence>
<name>A0ABD1C2N5_CARAN</name>
<sequence length="290" mass="32849">MDYTNLYSQSANFMDLLNSQGDNQNPQPIQCSDDPNLEQELHEECKERKRWTHIDDIVLISSWLNTSKDAVVANEQKSGAFWACVAALFAASPKVAASDRREASHCKQRWRKINDLVCKFSGAYEAAKNQKKSGYNDNDYLKLAHQIFLSDHKVKFNLEHAWNELRHDQKWCANSYSKGGGEGSGKRRKCEEGSAQSSSSQTVTNGEDEVMVRPPGVKATKAKVKRTASKTVDQQEKLLHFQTMWEIKQKDLALKDKLSDKKLLDSLLAKSEPLSKIELALKNKLITDML</sequence>
<feature type="region of interest" description="Disordered" evidence="1">
    <location>
        <begin position="177"/>
        <end position="219"/>
    </location>
</feature>